<dbReference type="Pfam" id="PF00989">
    <property type="entry name" value="PAS"/>
    <property type="match status" value="1"/>
</dbReference>
<accession>A0A1T5BT93</accession>
<dbReference type="InterPro" id="IPR052155">
    <property type="entry name" value="Biofilm_reg_signaling"/>
</dbReference>
<dbReference type="STRING" id="889453.SAMN03080601_00616"/>
<dbReference type="SMART" id="SM00091">
    <property type="entry name" value="PAS"/>
    <property type="match status" value="5"/>
</dbReference>
<gene>
    <name evidence="3" type="ORF">SAMN03080601_00616</name>
</gene>
<sequence length="1204" mass="137276">MMIFAKLLNVLKGFNSFLMGCGSAGTEAKEAVVQDLIPLELHPDFGSFMAANDYGVICLSEYFEIINVNSSALKTLHLIDRADLCGQDFWKLPLEFFNEEEELLPKELNPVWISHQEEENSATVLKIVNSLKNYSSWFQVECKVHFLNSRCNDDYQIVIIIKDISDEKKQHLKTAYKLKMEMLLSDLSNRFASVNLDEADYEITYALQELGKLTGVDQSYLFLYNKQGTSISCTHEWCNTGVDSQIDNLQNLSVENYKWWDSRLKTGEPLRINQTDEFPDAALRERQLVEDLNVESLLAVPVIHTGKVAGFLGFATVHKKRKWNDGDLRLLKIAAGSIAGMLKNIDVFRRLLTSERKFRGIIENSGIGVMILDCNGVYRFVNRQIYDQLEIDRNIEGCSVYDMLPNQTADEIMRDIKLVLEGNEILCKDYVFEHLGVPRCYQTTIQPLTDPEDGWEEIIMYCQDIYDKKENEERIESLYRISKLILNGFGHEHELFTSVLEVIHKLLPATCSAVVRLEEVTGKYRPVAAFPVNCAGLDDAGFDLNRNLNKWETEAVKNLFVLSDKFEVRAVLGIDAFPSAKSLLLMQLESGSDRGQYLMMVSEIVDFFNEKRINIVEEMAHQLNIGLRQKNLNSQILKYNQNLEILVADRTREKRELNKLNKTIIDTTRAIVISSSIDGVVASFNPMAEAVLGYQAKDVIGRMSVLELYDPSHIRNAVELAVGMNGTAFESDFKALIYLSENLPPENVEFAFFTKTGKSLPVLLSRKVISNESGEKDGYLNVAMDISRLKKAELSLKLYWSAFEKFVYALIIADKDGKIVWANNSYLELSGYNHDEIFQRTVGELQGSGIQDKTFYKIMWNELSSGRTWKGEVFNKRKDGVIYPEELTISPICDDNGDIINYLAIKIDISDRKILTDELSATNQQLSTLVNNLPSVIVFEDVQRRIQLVNRTYCETFGGEYDPDHFVGKDCQMLSEAFADSTIDPDGFLNRMDELIKNLKPALNDRLQLTDGRVFIRNFYPVWINNELSGYLWRLQDITQQNQIEKHGMIQRLMGYKLAATIHKQEALKIMVNHLVQISSTDGVGIYLQNDDDANLCVSKGFSDLVKKQFPVFHLWVSALHLEAIQKPSYYLSKDFYNPEMLNNVNVKKIAITPLTESKNGVKGYVVHISSSDEMWDYNSKLTMEGMVSQVAPVLNRIWKQNPA</sequence>
<dbReference type="Pfam" id="PF01590">
    <property type="entry name" value="GAF"/>
    <property type="match status" value="1"/>
</dbReference>
<dbReference type="SMART" id="SM00086">
    <property type="entry name" value="PAC"/>
    <property type="match status" value="2"/>
</dbReference>
<dbReference type="InterPro" id="IPR001610">
    <property type="entry name" value="PAC"/>
</dbReference>
<dbReference type="InterPro" id="IPR029016">
    <property type="entry name" value="GAF-like_dom_sf"/>
</dbReference>
<dbReference type="CDD" id="cd00130">
    <property type="entry name" value="PAS"/>
    <property type="match status" value="2"/>
</dbReference>
<name>A0A1T5BT93_9BACT</name>
<evidence type="ECO:0000313" key="4">
    <source>
        <dbReference type="Proteomes" id="UP000191055"/>
    </source>
</evidence>
<organism evidence="3 4">
    <name type="scientific">Alkalitalea saponilacus</name>
    <dbReference type="NCBI Taxonomy" id="889453"/>
    <lineage>
        <taxon>Bacteria</taxon>
        <taxon>Pseudomonadati</taxon>
        <taxon>Bacteroidota</taxon>
        <taxon>Bacteroidia</taxon>
        <taxon>Marinilabiliales</taxon>
        <taxon>Marinilabiliaceae</taxon>
        <taxon>Alkalitalea</taxon>
    </lineage>
</organism>
<dbReference type="InterPro" id="IPR003018">
    <property type="entry name" value="GAF"/>
</dbReference>
<protein>
    <submittedName>
        <fullName evidence="3">PAS domain S-box-containing protein</fullName>
    </submittedName>
</protein>
<dbReference type="SMART" id="SM00065">
    <property type="entry name" value="GAF"/>
    <property type="match status" value="1"/>
</dbReference>
<dbReference type="InterPro" id="IPR000014">
    <property type="entry name" value="PAS"/>
</dbReference>
<dbReference type="InterPro" id="IPR000700">
    <property type="entry name" value="PAS-assoc_C"/>
</dbReference>
<feature type="domain" description="PAS" evidence="1">
    <location>
        <begin position="795"/>
        <end position="845"/>
    </location>
</feature>
<dbReference type="Proteomes" id="UP000191055">
    <property type="component" value="Unassembled WGS sequence"/>
</dbReference>
<dbReference type="PROSITE" id="PS50113">
    <property type="entry name" value="PAC"/>
    <property type="match status" value="2"/>
</dbReference>
<reference evidence="3 4" key="1">
    <citation type="submission" date="2017-02" db="EMBL/GenBank/DDBJ databases">
        <authorList>
            <person name="Peterson S.W."/>
        </authorList>
    </citation>
    <scope>NUCLEOTIDE SEQUENCE [LARGE SCALE GENOMIC DNA]</scope>
    <source>
        <strain evidence="3 4">DSM 24412</strain>
    </source>
</reference>
<evidence type="ECO:0000313" key="3">
    <source>
        <dbReference type="EMBL" id="SKB50396.1"/>
    </source>
</evidence>
<dbReference type="Gene3D" id="3.30.450.20">
    <property type="entry name" value="PAS domain"/>
    <property type="match status" value="4"/>
</dbReference>
<dbReference type="PANTHER" id="PTHR44757:SF2">
    <property type="entry name" value="BIOFILM ARCHITECTURE MAINTENANCE PROTEIN MBAA"/>
    <property type="match status" value="1"/>
</dbReference>
<feature type="domain" description="PAS" evidence="1">
    <location>
        <begin position="657"/>
        <end position="712"/>
    </location>
</feature>
<evidence type="ECO:0000259" key="2">
    <source>
        <dbReference type="PROSITE" id="PS50113"/>
    </source>
</evidence>
<dbReference type="Pfam" id="PF13426">
    <property type="entry name" value="PAS_9"/>
    <property type="match status" value="3"/>
</dbReference>
<keyword evidence="4" id="KW-1185">Reference proteome</keyword>
<dbReference type="GO" id="GO:0006355">
    <property type="term" value="P:regulation of DNA-templated transcription"/>
    <property type="evidence" value="ECO:0007669"/>
    <property type="project" value="InterPro"/>
</dbReference>
<dbReference type="Pfam" id="PF08448">
    <property type="entry name" value="PAS_4"/>
    <property type="match status" value="1"/>
</dbReference>
<dbReference type="PANTHER" id="PTHR44757">
    <property type="entry name" value="DIGUANYLATE CYCLASE DGCP"/>
    <property type="match status" value="1"/>
</dbReference>
<evidence type="ECO:0000259" key="1">
    <source>
        <dbReference type="PROSITE" id="PS50112"/>
    </source>
</evidence>
<dbReference type="AlphaFoldDB" id="A0A1T5BT93"/>
<dbReference type="NCBIfam" id="TIGR00229">
    <property type="entry name" value="sensory_box"/>
    <property type="match status" value="2"/>
</dbReference>
<dbReference type="KEGG" id="asx:CDL62_10855"/>
<dbReference type="SUPFAM" id="SSF55781">
    <property type="entry name" value="GAF domain-like"/>
    <property type="match status" value="1"/>
</dbReference>
<dbReference type="SUPFAM" id="SSF55785">
    <property type="entry name" value="PYP-like sensor domain (PAS domain)"/>
    <property type="match status" value="4"/>
</dbReference>
<dbReference type="InterPro" id="IPR035965">
    <property type="entry name" value="PAS-like_dom_sf"/>
</dbReference>
<feature type="domain" description="PAC" evidence="2">
    <location>
        <begin position="746"/>
        <end position="798"/>
    </location>
</feature>
<proteinExistence type="predicted"/>
<dbReference type="InterPro" id="IPR013767">
    <property type="entry name" value="PAS_fold"/>
</dbReference>
<dbReference type="PROSITE" id="PS50112">
    <property type="entry name" value="PAS"/>
    <property type="match status" value="2"/>
</dbReference>
<dbReference type="Gene3D" id="3.30.450.40">
    <property type="match status" value="1"/>
</dbReference>
<dbReference type="OrthoDB" id="717811at2"/>
<dbReference type="EMBL" id="FUYV01000002">
    <property type="protein sequence ID" value="SKB50396.1"/>
    <property type="molecule type" value="Genomic_DNA"/>
</dbReference>
<dbReference type="RefSeq" id="WP_079556407.1">
    <property type="nucleotide sequence ID" value="NZ_CP021904.1"/>
</dbReference>
<dbReference type="InterPro" id="IPR013656">
    <property type="entry name" value="PAS_4"/>
</dbReference>
<feature type="domain" description="PAC" evidence="2">
    <location>
        <begin position="867"/>
        <end position="921"/>
    </location>
</feature>